<dbReference type="RefSeq" id="WP_034239014.1">
    <property type="nucleotide sequence ID" value="NZ_AQRA01000001.1"/>
</dbReference>
<organism evidence="1 2">
    <name type="scientific">Aquimarina atlantica</name>
    <dbReference type="NCBI Taxonomy" id="1317122"/>
    <lineage>
        <taxon>Bacteria</taxon>
        <taxon>Pseudomonadati</taxon>
        <taxon>Bacteroidota</taxon>
        <taxon>Flavobacteriia</taxon>
        <taxon>Flavobacteriales</taxon>
        <taxon>Flavobacteriaceae</taxon>
        <taxon>Aquimarina</taxon>
    </lineage>
</organism>
<dbReference type="STRING" id="1317122.ATO12_04480"/>
<dbReference type="OrthoDB" id="663527at2"/>
<reference evidence="1 2" key="1">
    <citation type="submission" date="2014-04" db="EMBL/GenBank/DDBJ databases">
        <title>Aquimarina sp. 22II-S11-z7 Genome Sequencing.</title>
        <authorList>
            <person name="Lai Q."/>
        </authorList>
    </citation>
    <scope>NUCLEOTIDE SEQUENCE [LARGE SCALE GENOMIC DNA]</scope>
    <source>
        <strain evidence="1 2">22II-S11-z7</strain>
    </source>
</reference>
<dbReference type="Pfam" id="PF20050">
    <property type="entry name" value="DUF6452"/>
    <property type="match status" value="1"/>
</dbReference>
<dbReference type="InterPro" id="IPR045607">
    <property type="entry name" value="DUF6452"/>
</dbReference>
<evidence type="ECO:0000313" key="2">
    <source>
        <dbReference type="Proteomes" id="UP000023541"/>
    </source>
</evidence>
<dbReference type="Proteomes" id="UP000023541">
    <property type="component" value="Unassembled WGS sequence"/>
</dbReference>
<protein>
    <submittedName>
        <fullName evidence="1">Uncharacterized protein</fullName>
    </submittedName>
</protein>
<accession>A0A023C196</accession>
<keyword evidence="2" id="KW-1185">Reference proteome</keyword>
<gene>
    <name evidence="1" type="ORF">ATO12_04480</name>
</gene>
<name>A0A023C196_9FLAO</name>
<dbReference type="eggNOG" id="ENOG50331A0">
    <property type="taxonomic scope" value="Bacteria"/>
</dbReference>
<dbReference type="AlphaFoldDB" id="A0A023C196"/>
<dbReference type="EMBL" id="AQRA01000001">
    <property type="protein sequence ID" value="EZH76052.1"/>
    <property type="molecule type" value="Genomic_DNA"/>
</dbReference>
<sequence length="174" mass="19213">MRVNKYLFFILIVGLVLCSNLSCERDDICAEGTPTTPFLVIKFIDFDAGTQVKAPSELQVKAVGVETPFTLGTVTDSILIPLRNDASITDYEFTINSDTANNSDTDPLPNKDTVSFQYTTEEEYVSSACGFKINYKGLTVSPPEAGDDGSWIKNITIQRENVTDETPAHVFIFH</sequence>
<comment type="caution">
    <text evidence="1">The sequence shown here is derived from an EMBL/GenBank/DDBJ whole genome shotgun (WGS) entry which is preliminary data.</text>
</comment>
<proteinExistence type="predicted"/>
<evidence type="ECO:0000313" key="1">
    <source>
        <dbReference type="EMBL" id="EZH76052.1"/>
    </source>
</evidence>